<dbReference type="PANTHER" id="PTHR23155:SF1232">
    <property type="entry name" value="OS09G0270700 PROTEIN"/>
    <property type="match status" value="1"/>
</dbReference>
<protein>
    <submittedName>
        <fullName evidence="11">Disease resistance protein RPM1</fullName>
    </submittedName>
</protein>
<dbReference type="FunFam" id="1.10.10.10:FF:000322">
    <property type="entry name" value="Probable disease resistance protein At1g63360"/>
    <property type="match status" value="1"/>
</dbReference>
<proteinExistence type="inferred from homology"/>
<evidence type="ECO:0000313" key="11">
    <source>
        <dbReference type="EMBL" id="KAK1310364.1"/>
    </source>
</evidence>
<evidence type="ECO:0000259" key="8">
    <source>
        <dbReference type="Pfam" id="PF18052"/>
    </source>
</evidence>
<evidence type="ECO:0000256" key="5">
    <source>
        <dbReference type="ARBA" id="ARBA00022821"/>
    </source>
</evidence>
<evidence type="ECO:0000256" key="2">
    <source>
        <dbReference type="ARBA" id="ARBA00022614"/>
    </source>
</evidence>
<dbReference type="Gene3D" id="3.80.10.10">
    <property type="entry name" value="Ribonuclease Inhibitor"/>
    <property type="match status" value="1"/>
</dbReference>
<keyword evidence="5" id="KW-0611">Plant defense</keyword>
<evidence type="ECO:0000256" key="6">
    <source>
        <dbReference type="SAM" id="MobiDB-lite"/>
    </source>
</evidence>
<dbReference type="InterPro" id="IPR041118">
    <property type="entry name" value="Rx_N"/>
</dbReference>
<reference evidence="11" key="2">
    <citation type="submission" date="2023-06" db="EMBL/GenBank/DDBJ databases">
        <authorList>
            <person name="Ma L."/>
            <person name="Liu K.-W."/>
            <person name="Li Z."/>
            <person name="Hsiao Y.-Y."/>
            <person name="Qi Y."/>
            <person name="Fu T."/>
            <person name="Tang G."/>
            <person name="Zhang D."/>
            <person name="Sun W.-H."/>
            <person name="Liu D.-K."/>
            <person name="Li Y."/>
            <person name="Chen G.-Z."/>
            <person name="Liu X.-D."/>
            <person name="Liao X.-Y."/>
            <person name="Jiang Y.-T."/>
            <person name="Yu X."/>
            <person name="Hao Y."/>
            <person name="Huang J."/>
            <person name="Zhao X.-W."/>
            <person name="Ke S."/>
            <person name="Chen Y.-Y."/>
            <person name="Wu W.-L."/>
            <person name="Hsu J.-L."/>
            <person name="Lin Y.-F."/>
            <person name="Huang M.-D."/>
            <person name="Li C.-Y."/>
            <person name="Huang L."/>
            <person name="Wang Z.-W."/>
            <person name="Zhao X."/>
            <person name="Zhong W.-Y."/>
            <person name="Peng D.-H."/>
            <person name="Ahmad S."/>
            <person name="Lan S."/>
            <person name="Zhang J.-S."/>
            <person name="Tsai W.-C."/>
            <person name="Van De Peer Y."/>
            <person name="Liu Z.-J."/>
        </authorList>
    </citation>
    <scope>NUCLEOTIDE SEQUENCE</scope>
    <source>
        <strain evidence="11">CP</strain>
        <tissue evidence="11">Leaves</tissue>
    </source>
</reference>
<feature type="compositionally biased region" description="Polar residues" evidence="6">
    <location>
        <begin position="152"/>
        <end position="165"/>
    </location>
</feature>
<dbReference type="PRINTS" id="PR00364">
    <property type="entry name" value="DISEASERSIST"/>
</dbReference>
<dbReference type="Proteomes" id="UP001180020">
    <property type="component" value="Unassembled WGS sequence"/>
</dbReference>
<evidence type="ECO:0000256" key="4">
    <source>
        <dbReference type="ARBA" id="ARBA00022741"/>
    </source>
</evidence>
<keyword evidence="4" id="KW-0547">Nucleotide-binding</keyword>
<evidence type="ECO:0000259" key="9">
    <source>
        <dbReference type="Pfam" id="PF23559"/>
    </source>
</evidence>
<dbReference type="InterPro" id="IPR036388">
    <property type="entry name" value="WH-like_DNA-bd_sf"/>
</dbReference>
<feature type="domain" description="Disease resistance N-terminal" evidence="8">
    <location>
        <begin position="5"/>
        <end position="103"/>
    </location>
</feature>
<dbReference type="CDD" id="cd14798">
    <property type="entry name" value="RX-CC_like"/>
    <property type="match status" value="1"/>
</dbReference>
<dbReference type="GO" id="GO:0009626">
    <property type="term" value="P:plant-type hypersensitive response"/>
    <property type="evidence" value="ECO:0007669"/>
    <property type="project" value="UniProtKB-ARBA"/>
</dbReference>
<comment type="caution">
    <text evidence="11">The sequence shown here is derived from an EMBL/GenBank/DDBJ whole genome shotgun (WGS) entry which is preliminary data.</text>
</comment>
<evidence type="ECO:0000259" key="7">
    <source>
        <dbReference type="Pfam" id="PF00931"/>
    </source>
</evidence>
<dbReference type="InterPro" id="IPR002182">
    <property type="entry name" value="NB-ARC"/>
</dbReference>
<dbReference type="PANTHER" id="PTHR23155">
    <property type="entry name" value="DISEASE RESISTANCE PROTEIN RP"/>
    <property type="match status" value="1"/>
</dbReference>
<dbReference type="FunFam" id="3.40.50.300:FF:001091">
    <property type="entry name" value="Probable disease resistance protein At1g61300"/>
    <property type="match status" value="1"/>
</dbReference>
<dbReference type="InterPro" id="IPR058922">
    <property type="entry name" value="WHD_DRP"/>
</dbReference>
<dbReference type="Pfam" id="PF18052">
    <property type="entry name" value="Rx_N"/>
    <property type="match status" value="1"/>
</dbReference>
<accession>A0AAV9EB48</accession>
<feature type="domain" description="NB-ARC" evidence="7">
    <location>
        <begin position="180"/>
        <end position="351"/>
    </location>
</feature>
<feature type="domain" description="Disease resistance R13L4/SHOC-2-like LRR" evidence="10">
    <location>
        <begin position="553"/>
        <end position="880"/>
    </location>
</feature>
<dbReference type="Pfam" id="PF00931">
    <property type="entry name" value="NB-ARC"/>
    <property type="match status" value="1"/>
</dbReference>
<dbReference type="GO" id="GO:0043531">
    <property type="term" value="F:ADP binding"/>
    <property type="evidence" value="ECO:0007669"/>
    <property type="project" value="InterPro"/>
</dbReference>
<dbReference type="GO" id="GO:0042742">
    <property type="term" value="P:defense response to bacterium"/>
    <property type="evidence" value="ECO:0007669"/>
    <property type="project" value="UniProtKB-ARBA"/>
</dbReference>
<name>A0AAV9EB48_ACOCL</name>
<evidence type="ECO:0000256" key="3">
    <source>
        <dbReference type="ARBA" id="ARBA00022737"/>
    </source>
</evidence>
<dbReference type="EMBL" id="JAUJYO010000008">
    <property type="protein sequence ID" value="KAK1310364.1"/>
    <property type="molecule type" value="Genomic_DNA"/>
</dbReference>
<dbReference type="InterPro" id="IPR042197">
    <property type="entry name" value="Apaf_helical"/>
</dbReference>
<comment type="similarity">
    <text evidence="1">Belongs to the disease resistance NB-LRR family.</text>
</comment>
<dbReference type="InterPro" id="IPR027417">
    <property type="entry name" value="P-loop_NTPase"/>
</dbReference>
<keyword evidence="12" id="KW-1185">Reference proteome</keyword>
<gene>
    <name evidence="11" type="primary">RPM1</name>
    <name evidence="11" type="ORF">QJS10_CPA08g01825</name>
</gene>
<dbReference type="Pfam" id="PF23598">
    <property type="entry name" value="LRR_14"/>
    <property type="match status" value="1"/>
</dbReference>
<feature type="region of interest" description="Disordered" evidence="6">
    <location>
        <begin position="147"/>
        <end position="168"/>
    </location>
</feature>
<feature type="domain" description="Disease resistance protein winged helix" evidence="9">
    <location>
        <begin position="441"/>
        <end position="511"/>
    </location>
</feature>
<dbReference type="AlphaFoldDB" id="A0AAV9EB48"/>
<dbReference type="Gene3D" id="1.20.5.4130">
    <property type="match status" value="1"/>
</dbReference>
<dbReference type="Gene3D" id="1.10.10.10">
    <property type="entry name" value="Winged helix-like DNA-binding domain superfamily/Winged helix DNA-binding domain"/>
    <property type="match status" value="1"/>
</dbReference>
<evidence type="ECO:0000256" key="1">
    <source>
        <dbReference type="ARBA" id="ARBA00008894"/>
    </source>
</evidence>
<dbReference type="Gene3D" id="1.10.8.430">
    <property type="entry name" value="Helical domain of apoptotic protease-activating factors"/>
    <property type="match status" value="1"/>
</dbReference>
<dbReference type="Pfam" id="PF23559">
    <property type="entry name" value="WHD_DRP"/>
    <property type="match status" value="1"/>
</dbReference>
<evidence type="ECO:0000313" key="12">
    <source>
        <dbReference type="Proteomes" id="UP001180020"/>
    </source>
</evidence>
<dbReference type="InterPro" id="IPR038005">
    <property type="entry name" value="RX-like_CC"/>
</dbReference>
<dbReference type="Gene3D" id="3.40.50.300">
    <property type="entry name" value="P-loop containing nucleotide triphosphate hydrolases"/>
    <property type="match status" value="1"/>
</dbReference>
<dbReference type="SUPFAM" id="SSF52540">
    <property type="entry name" value="P-loop containing nucleoside triphosphate hydrolases"/>
    <property type="match status" value="1"/>
</dbReference>
<dbReference type="SUPFAM" id="SSF52058">
    <property type="entry name" value="L domain-like"/>
    <property type="match status" value="1"/>
</dbReference>
<dbReference type="GO" id="GO:0002758">
    <property type="term" value="P:innate immune response-activating signaling pathway"/>
    <property type="evidence" value="ECO:0007669"/>
    <property type="project" value="UniProtKB-ARBA"/>
</dbReference>
<evidence type="ECO:0000259" key="10">
    <source>
        <dbReference type="Pfam" id="PF23598"/>
    </source>
</evidence>
<reference evidence="11" key="1">
    <citation type="journal article" date="2023" name="Nat. Commun.">
        <title>Diploid and tetraploid genomes of Acorus and the evolution of monocots.</title>
        <authorList>
            <person name="Ma L."/>
            <person name="Liu K.W."/>
            <person name="Li Z."/>
            <person name="Hsiao Y.Y."/>
            <person name="Qi Y."/>
            <person name="Fu T."/>
            <person name="Tang G.D."/>
            <person name="Zhang D."/>
            <person name="Sun W.H."/>
            <person name="Liu D.K."/>
            <person name="Li Y."/>
            <person name="Chen G.Z."/>
            <person name="Liu X.D."/>
            <person name="Liao X.Y."/>
            <person name="Jiang Y.T."/>
            <person name="Yu X."/>
            <person name="Hao Y."/>
            <person name="Huang J."/>
            <person name="Zhao X.W."/>
            <person name="Ke S."/>
            <person name="Chen Y.Y."/>
            <person name="Wu W.L."/>
            <person name="Hsu J.L."/>
            <person name="Lin Y.F."/>
            <person name="Huang M.D."/>
            <person name="Li C.Y."/>
            <person name="Huang L."/>
            <person name="Wang Z.W."/>
            <person name="Zhao X."/>
            <person name="Zhong W.Y."/>
            <person name="Peng D.H."/>
            <person name="Ahmad S."/>
            <person name="Lan S."/>
            <person name="Zhang J.S."/>
            <person name="Tsai W.C."/>
            <person name="Van de Peer Y."/>
            <person name="Liu Z.J."/>
        </authorList>
    </citation>
    <scope>NUCLEOTIDE SEQUENCE</scope>
    <source>
        <strain evidence="11">CP</strain>
    </source>
</reference>
<keyword evidence="2" id="KW-0433">Leucine-rich repeat</keyword>
<dbReference type="InterPro" id="IPR055414">
    <property type="entry name" value="LRR_R13L4/SHOC2-like"/>
</dbReference>
<keyword evidence="3" id="KW-0677">Repeat</keyword>
<sequence length="926" mass="105388">MAEAIVGSVILKLGSALASEFGTSLWTLSKEKASLLLAVRSDMEEIKSEMEMIQAFIRHADRTITGEGPAAVWVGQVREASYYIEDIIDEFTYLVGEQKSFGLWNAVVKPRLVSKNIKARHGIAMQLQNIKIRIKSISERRIRYDVKGPEEGSSSTAVTGRSTDISPLHKEDDDIVGLNREKEQLINWLKDDRANHMEISVCGMGGVGKTTLVAQVYKSQQIVQDFQWRAWVTVSKSYNKNDILRSIIKQFFHEKEMIPQGIDGMDTMGLAEQLQGCLVDQRYLIVFDDVWDVSLWSEIKDAFNRTKGRIMFTTRNSEIAASLASSSDRVFNLKPLHDNEARKLFYSIAFGGDQGGLSLGELEDLAKETINKCDGLPLAIVTLGGLLRTKRSAMEWNDTLRSLNWMLINSPQLQKMSNILMLSFHDLPHYLKNCFLYCSAFPENHPLKRKKIIMLWVAEGFIEEKDGMTMEEIAEQYLNELIQRSMLQIAKKNEWGRVKECRMHDIVREVAISISKKINFCMALEEQPSTGVRRLSVAKVNNTIQEELGKMSHLRSLLMFATDDLLSCSFNRKASLKFKLLRVLDLENAPIDIIPDAVGDLFNLRYLGLKRTNVKVLPKRLKRLQNLQTLDLAYSKVKEIPNGVTKLPNLRHLVLHNFQFVDFKILLVSMKTKTKHTWAFKKLQSLRGISSNSEVVRRVGDLTQLRSFEIAEVRESDGTELCASIKNMRFLQILIIQSADAGESPLKLENLDPPPPLLQKLYLGGRLQGTLPRWFNSLTNLKILLLVSSGLKEDPLLSLKSLPNLVWISLFEAYDGEELSFQADGFPSLKKLWLYELSHLNQITIEEGAMQSLKEFYLIRCKELKTLPQGIECLTTLQGLYLVEMAEELLERMRGEQAVDRQKISHIPIVKHAVKIDESWNTESFS</sequence>
<dbReference type="InterPro" id="IPR032675">
    <property type="entry name" value="LRR_dom_sf"/>
</dbReference>
<organism evidence="11 12">
    <name type="scientific">Acorus calamus</name>
    <name type="common">Sweet flag</name>
    <dbReference type="NCBI Taxonomy" id="4465"/>
    <lineage>
        <taxon>Eukaryota</taxon>
        <taxon>Viridiplantae</taxon>
        <taxon>Streptophyta</taxon>
        <taxon>Embryophyta</taxon>
        <taxon>Tracheophyta</taxon>
        <taxon>Spermatophyta</taxon>
        <taxon>Magnoliopsida</taxon>
        <taxon>Liliopsida</taxon>
        <taxon>Acoraceae</taxon>
        <taxon>Acorus</taxon>
    </lineage>
</organism>
<dbReference type="InterPro" id="IPR044974">
    <property type="entry name" value="Disease_R_plants"/>
</dbReference>